<evidence type="ECO:0000259" key="2">
    <source>
        <dbReference type="PROSITE" id="PS50090"/>
    </source>
</evidence>
<keyword evidence="4" id="KW-1185">Reference proteome</keyword>
<protein>
    <recommendedName>
        <fullName evidence="2">Myb-like domain-containing protein</fullName>
    </recommendedName>
</protein>
<feature type="compositionally biased region" description="Basic and acidic residues" evidence="1">
    <location>
        <begin position="120"/>
        <end position="130"/>
    </location>
</feature>
<evidence type="ECO:0000256" key="1">
    <source>
        <dbReference type="SAM" id="MobiDB-lite"/>
    </source>
</evidence>
<dbReference type="InterPro" id="IPR001005">
    <property type="entry name" value="SANT/Myb"/>
</dbReference>
<dbReference type="GO" id="GO:0010597">
    <property type="term" value="P:green leaf volatile biosynthetic process"/>
    <property type="evidence" value="ECO:0007669"/>
    <property type="project" value="UniProtKB-ARBA"/>
</dbReference>
<dbReference type="CDD" id="cd00167">
    <property type="entry name" value="SANT"/>
    <property type="match status" value="1"/>
</dbReference>
<proteinExistence type="predicted"/>
<comment type="caution">
    <text evidence="3">The sequence shown here is derived from an EMBL/GenBank/DDBJ whole genome shotgun (WGS) entry which is preliminary data.</text>
</comment>
<organism evidence="3 4">
    <name type="scientific">Cuscuta epithymum</name>
    <dbReference type="NCBI Taxonomy" id="186058"/>
    <lineage>
        <taxon>Eukaryota</taxon>
        <taxon>Viridiplantae</taxon>
        <taxon>Streptophyta</taxon>
        <taxon>Embryophyta</taxon>
        <taxon>Tracheophyta</taxon>
        <taxon>Spermatophyta</taxon>
        <taxon>Magnoliopsida</taxon>
        <taxon>eudicotyledons</taxon>
        <taxon>Gunneridae</taxon>
        <taxon>Pentapetalae</taxon>
        <taxon>asterids</taxon>
        <taxon>lamiids</taxon>
        <taxon>Solanales</taxon>
        <taxon>Convolvulaceae</taxon>
        <taxon>Cuscuteae</taxon>
        <taxon>Cuscuta</taxon>
        <taxon>Cuscuta subgen. Cuscuta</taxon>
    </lineage>
</organism>
<accession>A0AAV0EF50</accession>
<dbReference type="Proteomes" id="UP001152523">
    <property type="component" value="Unassembled WGS sequence"/>
</dbReference>
<feature type="non-terminal residue" evidence="3">
    <location>
        <position position="324"/>
    </location>
</feature>
<evidence type="ECO:0000313" key="4">
    <source>
        <dbReference type="Proteomes" id="UP001152523"/>
    </source>
</evidence>
<dbReference type="SMART" id="SM00717">
    <property type="entry name" value="SANT"/>
    <property type="match status" value="1"/>
</dbReference>
<dbReference type="GO" id="GO:0000976">
    <property type="term" value="F:transcription cis-regulatory region binding"/>
    <property type="evidence" value="ECO:0007669"/>
    <property type="project" value="UniProtKB-ARBA"/>
</dbReference>
<reference evidence="3" key="1">
    <citation type="submission" date="2022-07" db="EMBL/GenBank/DDBJ databases">
        <authorList>
            <person name="Macas J."/>
            <person name="Novak P."/>
            <person name="Neumann P."/>
        </authorList>
    </citation>
    <scope>NUCLEOTIDE SEQUENCE</scope>
</reference>
<dbReference type="InterPro" id="IPR009057">
    <property type="entry name" value="Homeodomain-like_sf"/>
</dbReference>
<sequence length="324" mass="36182">MSNIAEAQKKTTWSTWEELLLAFSVKLHGIKDWDAVALELRSRSSLPALLTAQICREKYRDLQRRFTNGHAAVDIDDGGDVVIPWLDDLRELRVAELRQEVHRHDLSIQSLQSKVKRMLEERERSMKDGQEIGIEPDLAGSGKKNIADDGDKSDEIGEVVSGGNSDHENRSVNESNSADENTETEDKCKPDPVHAKPDSQEKPTGEDSCIDSLNRHETSKTGQKSNGDDVSNDVTKEGGDVESSASLTKKRRKRGGGEQAVAPSPAIVMKRASANKSEPLVALLDVIRSHKYGRVFKRRLQIQKTDKYNRIVRNHVDLETVQAR</sequence>
<feature type="compositionally biased region" description="Basic and acidic residues" evidence="1">
    <location>
        <begin position="184"/>
        <end position="205"/>
    </location>
</feature>
<dbReference type="PANTHER" id="PTHR37888">
    <property type="entry name" value="DNA-BINDING BROMODOMAIN-CONTAINING PROTEIN"/>
    <property type="match status" value="1"/>
</dbReference>
<dbReference type="SUPFAM" id="SSF46689">
    <property type="entry name" value="Homeodomain-like"/>
    <property type="match status" value="1"/>
</dbReference>
<feature type="region of interest" description="Disordered" evidence="1">
    <location>
        <begin position="120"/>
        <end position="264"/>
    </location>
</feature>
<evidence type="ECO:0000313" key="3">
    <source>
        <dbReference type="EMBL" id="CAH9122824.1"/>
    </source>
</evidence>
<gene>
    <name evidence="3" type="ORF">CEPIT_LOCUS24752</name>
</gene>
<feature type="domain" description="Myb-like" evidence="2">
    <location>
        <begin position="5"/>
        <end position="63"/>
    </location>
</feature>
<feature type="compositionally biased region" description="Basic and acidic residues" evidence="1">
    <location>
        <begin position="145"/>
        <end position="155"/>
    </location>
</feature>
<name>A0AAV0EF50_9ASTE</name>
<dbReference type="PROSITE" id="PS50090">
    <property type="entry name" value="MYB_LIKE"/>
    <property type="match status" value="1"/>
</dbReference>
<feature type="compositionally biased region" description="Polar residues" evidence="1">
    <location>
        <begin position="220"/>
        <end position="233"/>
    </location>
</feature>
<dbReference type="EMBL" id="CAMAPF010000928">
    <property type="protein sequence ID" value="CAH9122824.1"/>
    <property type="molecule type" value="Genomic_DNA"/>
</dbReference>
<dbReference type="AlphaFoldDB" id="A0AAV0EF50"/>
<dbReference type="PANTHER" id="PTHR37888:SF11">
    <property type="entry name" value="DNA-BINDING BROMODOMAIN-CONTAINING PROTEIN"/>
    <property type="match status" value="1"/>
</dbReference>